<protein>
    <recommendedName>
        <fullName evidence="4">KAT8 regulatory NSL complex subunit 3</fullName>
    </recommendedName>
</protein>
<feature type="compositionally biased region" description="Polar residues" evidence="1">
    <location>
        <begin position="553"/>
        <end position="562"/>
    </location>
</feature>
<dbReference type="PANTHER" id="PTHR13136">
    <property type="entry name" value="TESTIS DEVELOPMENT PROTEIN PRTD"/>
    <property type="match status" value="1"/>
</dbReference>
<dbReference type="PANTHER" id="PTHR13136:SF16">
    <property type="entry name" value="KAT8 REGULATORY NSL COMPLEX SUBUNIT 3"/>
    <property type="match status" value="1"/>
</dbReference>
<feature type="compositionally biased region" description="Polar residues" evidence="1">
    <location>
        <begin position="856"/>
        <end position="865"/>
    </location>
</feature>
<name>A0A815E2Y5_9BILA</name>
<feature type="compositionally biased region" description="Polar residues" evidence="1">
    <location>
        <begin position="822"/>
        <end position="833"/>
    </location>
</feature>
<feature type="region of interest" description="Disordered" evidence="1">
    <location>
        <begin position="816"/>
        <end position="1014"/>
    </location>
</feature>
<evidence type="ECO:0000313" key="3">
    <source>
        <dbReference type="Proteomes" id="UP000663891"/>
    </source>
</evidence>
<dbReference type="EMBL" id="CAJNON010000532">
    <property type="protein sequence ID" value="CAF1306047.1"/>
    <property type="molecule type" value="Genomic_DNA"/>
</dbReference>
<feature type="compositionally biased region" description="Polar residues" evidence="1">
    <location>
        <begin position="572"/>
        <end position="584"/>
    </location>
</feature>
<feature type="compositionally biased region" description="Low complexity" evidence="1">
    <location>
        <begin position="503"/>
        <end position="513"/>
    </location>
</feature>
<gene>
    <name evidence="2" type="ORF">VCS650_LOCUS31322</name>
</gene>
<evidence type="ECO:0000313" key="2">
    <source>
        <dbReference type="EMBL" id="CAF1306047.1"/>
    </source>
</evidence>
<dbReference type="GO" id="GO:0044545">
    <property type="term" value="C:NSL complex"/>
    <property type="evidence" value="ECO:0007669"/>
    <property type="project" value="TreeGrafter"/>
</dbReference>
<dbReference type="GO" id="GO:0045944">
    <property type="term" value="P:positive regulation of transcription by RNA polymerase II"/>
    <property type="evidence" value="ECO:0007669"/>
    <property type="project" value="TreeGrafter"/>
</dbReference>
<feature type="compositionally biased region" description="Polar residues" evidence="1">
    <location>
        <begin position="911"/>
        <end position="939"/>
    </location>
</feature>
<feature type="region of interest" description="Disordered" evidence="1">
    <location>
        <begin position="472"/>
        <end position="606"/>
    </location>
</feature>
<dbReference type="OrthoDB" id="6415022at2759"/>
<feature type="compositionally biased region" description="Polar residues" evidence="1">
    <location>
        <begin position="985"/>
        <end position="1006"/>
    </location>
</feature>
<feature type="compositionally biased region" description="Polar residues" evidence="1">
    <location>
        <begin position="519"/>
        <end position="530"/>
    </location>
</feature>
<dbReference type="InterPro" id="IPR026555">
    <property type="entry name" value="NSL3/Tex30"/>
</dbReference>
<comment type="caution">
    <text evidence="2">The sequence shown here is derived from an EMBL/GenBank/DDBJ whole genome shotgun (WGS) entry which is preliminary data.</text>
</comment>
<proteinExistence type="predicted"/>
<feature type="region of interest" description="Disordered" evidence="1">
    <location>
        <begin position="775"/>
        <end position="801"/>
    </location>
</feature>
<reference evidence="2" key="1">
    <citation type="submission" date="2021-02" db="EMBL/GenBank/DDBJ databases">
        <authorList>
            <person name="Nowell W R."/>
        </authorList>
    </citation>
    <scope>NUCLEOTIDE SEQUENCE</scope>
</reference>
<sequence length="1029" mass="117633">MRFRQLISPTYKNLYDVCLNQAPFYQNEIVEETQPDHNYCRPWIDDPTIPTALPQTQPDHNYCRPWIDDPTIPTALPRVQLFFNSNSIDNSNIDIDDTLKSNDENIEKINWAPTINTILPESYECPQEPDENLTSEQEIFVQNIRELINETRVATLCCESNTCDVVYWRLSIHNIVARLHSFLTRQSYYENSLDWLHEYLCKTLDRASIGHYIDLFQILYHEYPNIRSSFIEKNKSYSSTNLCSYVYKKLLQKPNDLTEEVIYSITLSPLSVPTVCLLIPGLAYEAHLERIEFWQRNLSQIATVMRSITIEKDNKSEQLQIQTAYEDIITKFNEIRQLYPNHHIMFLGWNVGCILALKAALVCSVSSIICMSLPYLALSEESKNDFMQINASILFITGEKQYSNQIDHYRQRLKSRNGLIELGGCNDTLSMSEDRKYRFRLTQQLIDKLLMEEILDFITILSPKVNRNISEDIDEKKKSERVNSGTSTQIEDSDDPFLYMGINSNSNTLTTLTIPPEQDPNSIFLNTILPTTTTTRKRKGSNLVNPLDKDRSSMPQTSNPTGSKRGRHKTKNLPTSDNIEWTSNTEKRPPKTTTKKPKPSMPPTATTSILNTLLQLPNIVLSGGSTLFREFVYIYFKIRQLYPNHHIMFLGWNVGCILALKAALVCSVSSIICMSLPYLALSEESKNDFMQINASILFITGEKQYSNQIDHYRQRLKSRNGLIELGGCNDTLSMSEDRKYRFRLTQQLIDKLLMEEILDFITILSPKVNRNISEDIDEKKKSERVNSGTSTQIEDSDDPFLYMGINSNSNTLTTLTIPPEQDPNSIFLNTMFPTTTTTRKRKGSNLVNPLDKDRSSMPQTSNPTGSKRGRHKTKNLPTSDNIEWTSNTEKRPPKTTTKKPKPSMPPTATTSILNTLLQLPSNQPKQRRSSMPQTSNPTGSKRGRHKTKNLPTSDNIEWTSNTEKRPPKTTTKKPKPSMPPTATTSILNTLLQLPSNQPKQRTNESNLIKPIHQPPSFVNTVLSSSNPFL</sequence>
<evidence type="ECO:0008006" key="4">
    <source>
        <dbReference type="Google" id="ProtNLM"/>
    </source>
</evidence>
<accession>A0A815E2Y5</accession>
<organism evidence="2 3">
    <name type="scientific">Adineta steineri</name>
    <dbReference type="NCBI Taxonomy" id="433720"/>
    <lineage>
        <taxon>Eukaryota</taxon>
        <taxon>Metazoa</taxon>
        <taxon>Spiralia</taxon>
        <taxon>Gnathifera</taxon>
        <taxon>Rotifera</taxon>
        <taxon>Eurotatoria</taxon>
        <taxon>Bdelloidea</taxon>
        <taxon>Adinetida</taxon>
        <taxon>Adinetidae</taxon>
        <taxon>Adineta</taxon>
    </lineage>
</organism>
<feature type="compositionally biased region" description="Polar residues" evidence="1">
    <location>
        <begin position="949"/>
        <end position="961"/>
    </location>
</feature>
<feature type="compositionally biased region" description="Polar residues" evidence="1">
    <location>
        <begin position="875"/>
        <end position="887"/>
    </location>
</feature>
<evidence type="ECO:0000256" key="1">
    <source>
        <dbReference type="SAM" id="MobiDB-lite"/>
    </source>
</evidence>
<dbReference type="AlphaFoldDB" id="A0A815E2Y5"/>
<dbReference type="Proteomes" id="UP000663891">
    <property type="component" value="Unassembled WGS sequence"/>
</dbReference>